<gene>
    <name evidence="2" type="ORF">GCM10007877_32460</name>
</gene>
<organism evidence="2 3">
    <name type="scientific">Marinibactrum halimedae</name>
    <dbReference type="NCBI Taxonomy" id="1444977"/>
    <lineage>
        <taxon>Bacteria</taxon>
        <taxon>Pseudomonadati</taxon>
        <taxon>Pseudomonadota</taxon>
        <taxon>Gammaproteobacteria</taxon>
        <taxon>Cellvibrionales</taxon>
        <taxon>Cellvibrionaceae</taxon>
        <taxon>Marinibactrum</taxon>
    </lineage>
</organism>
<evidence type="ECO:0000256" key="1">
    <source>
        <dbReference type="SAM" id="MobiDB-lite"/>
    </source>
</evidence>
<dbReference type="AlphaFoldDB" id="A0AA37T9U0"/>
<dbReference type="Proteomes" id="UP001156870">
    <property type="component" value="Unassembled WGS sequence"/>
</dbReference>
<sequence>MNASSSPYTLNPALEASLTQLTETGMESFNRAQQFLTSYVLPTLPTQNINDLSEDMINFYRNLNWESFSHNLLDPDHYTQAAQQWLALQQELMEKCIKPENNLLHEMAEAQLEGMKECADNPIGWPTIASKTMMTFNHGLMATAAQQAKMISECQLTYLKWCKDMVTGFGPTSKTPKNKEKRRANGNVQTH</sequence>
<protein>
    <recommendedName>
        <fullName evidence="4">Phasin domain-containing protein</fullName>
    </recommendedName>
</protein>
<reference evidence="2 3" key="1">
    <citation type="journal article" date="2014" name="Int. J. Syst. Evol. Microbiol.">
        <title>Complete genome sequence of Corynebacterium casei LMG S-19264T (=DSM 44701T), isolated from a smear-ripened cheese.</title>
        <authorList>
            <consortium name="US DOE Joint Genome Institute (JGI-PGF)"/>
            <person name="Walter F."/>
            <person name="Albersmeier A."/>
            <person name="Kalinowski J."/>
            <person name="Ruckert C."/>
        </authorList>
    </citation>
    <scope>NUCLEOTIDE SEQUENCE [LARGE SCALE GENOMIC DNA]</scope>
    <source>
        <strain evidence="2 3">NBRC 110095</strain>
    </source>
</reference>
<dbReference type="EMBL" id="BSPD01000080">
    <property type="protein sequence ID" value="GLS27527.1"/>
    <property type="molecule type" value="Genomic_DNA"/>
</dbReference>
<keyword evidence="3" id="KW-1185">Reference proteome</keyword>
<dbReference type="RefSeq" id="WP_232593996.1">
    <property type="nucleotide sequence ID" value="NZ_BSPD01000080.1"/>
</dbReference>
<proteinExistence type="predicted"/>
<evidence type="ECO:0008006" key="4">
    <source>
        <dbReference type="Google" id="ProtNLM"/>
    </source>
</evidence>
<comment type="caution">
    <text evidence="2">The sequence shown here is derived from an EMBL/GenBank/DDBJ whole genome shotgun (WGS) entry which is preliminary data.</text>
</comment>
<evidence type="ECO:0000313" key="2">
    <source>
        <dbReference type="EMBL" id="GLS27527.1"/>
    </source>
</evidence>
<name>A0AA37T9U0_9GAMM</name>
<feature type="region of interest" description="Disordered" evidence="1">
    <location>
        <begin position="170"/>
        <end position="191"/>
    </location>
</feature>
<evidence type="ECO:0000313" key="3">
    <source>
        <dbReference type="Proteomes" id="UP001156870"/>
    </source>
</evidence>
<accession>A0AA37T9U0</accession>